<dbReference type="AlphaFoldDB" id="A0A9E6XWV2"/>
<evidence type="ECO:0000256" key="1">
    <source>
        <dbReference type="ARBA" id="ARBA00006484"/>
    </source>
</evidence>
<keyword evidence="2 6" id="KW-0560">Oxidoreductase</keyword>
<dbReference type="PROSITE" id="PS00061">
    <property type="entry name" value="ADH_SHORT"/>
    <property type="match status" value="1"/>
</dbReference>
<evidence type="ECO:0000313" key="7">
    <source>
        <dbReference type="Proteomes" id="UP001162834"/>
    </source>
</evidence>
<gene>
    <name evidence="6" type="primary">hcaB_4</name>
    <name evidence="6" type="ORF">DSM104329_01611</name>
</gene>
<dbReference type="RefSeq" id="WP_259314897.1">
    <property type="nucleotide sequence ID" value="NZ_CP087164.1"/>
</dbReference>
<dbReference type="InterPro" id="IPR057326">
    <property type="entry name" value="KR_dom"/>
</dbReference>
<evidence type="ECO:0000256" key="2">
    <source>
        <dbReference type="ARBA" id="ARBA00023002"/>
    </source>
</evidence>
<organism evidence="6 7">
    <name type="scientific">Capillimicrobium parvum</name>
    <dbReference type="NCBI Taxonomy" id="2884022"/>
    <lineage>
        <taxon>Bacteria</taxon>
        <taxon>Bacillati</taxon>
        <taxon>Actinomycetota</taxon>
        <taxon>Thermoleophilia</taxon>
        <taxon>Solirubrobacterales</taxon>
        <taxon>Capillimicrobiaceae</taxon>
        <taxon>Capillimicrobium</taxon>
    </lineage>
</organism>
<dbReference type="PRINTS" id="PR00080">
    <property type="entry name" value="SDRFAMILY"/>
</dbReference>
<comment type="similarity">
    <text evidence="1 3">Belongs to the short-chain dehydrogenases/reductases (SDR) family.</text>
</comment>
<evidence type="ECO:0000256" key="4">
    <source>
        <dbReference type="SAM" id="MobiDB-lite"/>
    </source>
</evidence>
<feature type="region of interest" description="Disordered" evidence="4">
    <location>
        <begin position="270"/>
        <end position="289"/>
    </location>
</feature>
<dbReference type="InterPro" id="IPR036291">
    <property type="entry name" value="NAD(P)-bd_dom_sf"/>
</dbReference>
<reference evidence="6" key="1">
    <citation type="journal article" date="2022" name="Int. J. Syst. Evol. Microbiol.">
        <title>Pseudomonas aegrilactucae sp. nov. and Pseudomonas morbosilactucae sp. nov., pathogens causing bacterial rot of lettuce in Japan.</title>
        <authorList>
            <person name="Sawada H."/>
            <person name="Fujikawa T."/>
            <person name="Satou M."/>
        </authorList>
    </citation>
    <scope>NUCLEOTIDE SEQUENCE</scope>
    <source>
        <strain evidence="6">0166_1</strain>
    </source>
</reference>
<proteinExistence type="inferred from homology"/>
<dbReference type="NCBIfam" id="NF004526">
    <property type="entry name" value="PRK05872.1"/>
    <property type="match status" value="1"/>
</dbReference>
<name>A0A9E6XWV2_9ACTN</name>
<dbReference type="SMART" id="SM00822">
    <property type="entry name" value="PKS_KR"/>
    <property type="match status" value="1"/>
</dbReference>
<evidence type="ECO:0000256" key="3">
    <source>
        <dbReference type="RuleBase" id="RU000363"/>
    </source>
</evidence>
<dbReference type="InterPro" id="IPR020904">
    <property type="entry name" value="Sc_DH/Rdtase_CS"/>
</dbReference>
<dbReference type="PANTHER" id="PTHR44196">
    <property type="entry name" value="DEHYDROGENASE/REDUCTASE SDR FAMILY MEMBER 7B"/>
    <property type="match status" value="1"/>
</dbReference>
<protein>
    <submittedName>
        <fullName evidence="6">3-phenylpropionate-dihydrodiol/cinnamic acid-dihydrodiol dehydrogenase</fullName>
        <ecNumber evidence="6">1.3.1.87</ecNumber>
    </submittedName>
</protein>
<evidence type="ECO:0000313" key="6">
    <source>
        <dbReference type="EMBL" id="UGS35226.1"/>
    </source>
</evidence>
<accession>A0A9E6XWV2</accession>
<feature type="domain" description="Ketoreductase" evidence="5">
    <location>
        <begin position="12"/>
        <end position="183"/>
    </location>
</feature>
<dbReference type="PANTHER" id="PTHR44196:SF1">
    <property type="entry name" value="DEHYDROGENASE_REDUCTASE SDR FAMILY MEMBER 7B"/>
    <property type="match status" value="1"/>
</dbReference>
<dbReference type="Proteomes" id="UP001162834">
    <property type="component" value="Chromosome"/>
</dbReference>
<dbReference type="Gene3D" id="3.40.50.720">
    <property type="entry name" value="NAD(P)-binding Rossmann-like Domain"/>
    <property type="match status" value="1"/>
</dbReference>
<keyword evidence="7" id="KW-1185">Reference proteome</keyword>
<evidence type="ECO:0000259" key="5">
    <source>
        <dbReference type="SMART" id="SM00822"/>
    </source>
</evidence>
<dbReference type="PRINTS" id="PR00081">
    <property type="entry name" value="GDHRDH"/>
</dbReference>
<sequence length="289" mass="29685">MARRTSYPVSGKVVLVTGAARGIGAAAARELHGRGAQVALVGLEPERLAALAGELGDRAAWFEADVTDRAAMDAAVAGTAERFGGIDVVIANAGISPMGTVTTLDPAAFERTIEVNVLGVYHTVHAALAHVIDRRGYILPVASLAAAMHAPMMAPYAASKAAVEAFADALRGELAHKGVAVGCAYFSFIDTDMVREAQRHPATQAGGLIGKPAPLADATAAIVTGVETRARRVYAPKWVGLALWGRGVLNPLIGLGAARRKDVREAIGIAEANPQGPGSGPLSPRPPSA</sequence>
<dbReference type="EC" id="1.3.1.87" evidence="6"/>
<dbReference type="InterPro" id="IPR002347">
    <property type="entry name" value="SDR_fam"/>
</dbReference>
<dbReference type="GO" id="GO:0016020">
    <property type="term" value="C:membrane"/>
    <property type="evidence" value="ECO:0007669"/>
    <property type="project" value="TreeGrafter"/>
</dbReference>
<dbReference type="SUPFAM" id="SSF51735">
    <property type="entry name" value="NAD(P)-binding Rossmann-fold domains"/>
    <property type="match status" value="1"/>
</dbReference>
<dbReference type="GO" id="GO:0018498">
    <property type="term" value="F:2,3-dihydroxy-2,3-dihydro-phenylpropionate dehydrogenase activity"/>
    <property type="evidence" value="ECO:0007669"/>
    <property type="project" value="UniProtKB-EC"/>
</dbReference>
<dbReference type="KEGG" id="sbae:DSM104329_01611"/>
<dbReference type="EMBL" id="CP087164">
    <property type="protein sequence ID" value="UGS35226.1"/>
    <property type="molecule type" value="Genomic_DNA"/>
</dbReference>
<dbReference type="Pfam" id="PF00106">
    <property type="entry name" value="adh_short"/>
    <property type="match status" value="1"/>
</dbReference>